<dbReference type="EMBL" id="BPVZ01000091">
    <property type="protein sequence ID" value="GKV31561.1"/>
    <property type="molecule type" value="Genomic_DNA"/>
</dbReference>
<proteinExistence type="predicted"/>
<comment type="caution">
    <text evidence="2">The sequence shown here is derived from an EMBL/GenBank/DDBJ whole genome shotgun (WGS) entry which is preliminary data.</text>
</comment>
<reference evidence="2 3" key="1">
    <citation type="journal article" date="2021" name="Commun. Biol.">
        <title>The genome of Shorea leprosula (Dipterocarpaceae) highlights the ecological relevance of drought in aseasonal tropical rainforests.</title>
        <authorList>
            <person name="Ng K.K.S."/>
            <person name="Kobayashi M.J."/>
            <person name="Fawcett J.A."/>
            <person name="Hatakeyama M."/>
            <person name="Paape T."/>
            <person name="Ng C.H."/>
            <person name="Ang C.C."/>
            <person name="Tnah L.H."/>
            <person name="Lee C.T."/>
            <person name="Nishiyama T."/>
            <person name="Sese J."/>
            <person name="O'Brien M.J."/>
            <person name="Copetti D."/>
            <person name="Mohd Noor M.I."/>
            <person name="Ong R.C."/>
            <person name="Putra M."/>
            <person name="Sireger I.Z."/>
            <person name="Indrioko S."/>
            <person name="Kosugi Y."/>
            <person name="Izuno A."/>
            <person name="Isagi Y."/>
            <person name="Lee S.L."/>
            <person name="Shimizu K.K."/>
        </authorList>
    </citation>
    <scope>NUCLEOTIDE SEQUENCE [LARGE SCALE GENOMIC DNA]</scope>
    <source>
        <strain evidence="2">214</strain>
    </source>
</reference>
<dbReference type="Proteomes" id="UP001054252">
    <property type="component" value="Unassembled WGS sequence"/>
</dbReference>
<feature type="compositionally biased region" description="Polar residues" evidence="1">
    <location>
        <begin position="28"/>
        <end position="45"/>
    </location>
</feature>
<accession>A0AAV5L2T1</accession>
<keyword evidence="3" id="KW-1185">Reference proteome</keyword>
<organism evidence="2 3">
    <name type="scientific">Rubroshorea leprosula</name>
    <dbReference type="NCBI Taxonomy" id="152421"/>
    <lineage>
        <taxon>Eukaryota</taxon>
        <taxon>Viridiplantae</taxon>
        <taxon>Streptophyta</taxon>
        <taxon>Embryophyta</taxon>
        <taxon>Tracheophyta</taxon>
        <taxon>Spermatophyta</taxon>
        <taxon>Magnoliopsida</taxon>
        <taxon>eudicotyledons</taxon>
        <taxon>Gunneridae</taxon>
        <taxon>Pentapetalae</taxon>
        <taxon>rosids</taxon>
        <taxon>malvids</taxon>
        <taxon>Malvales</taxon>
        <taxon>Dipterocarpaceae</taxon>
        <taxon>Rubroshorea</taxon>
    </lineage>
</organism>
<evidence type="ECO:0000256" key="1">
    <source>
        <dbReference type="SAM" id="MobiDB-lite"/>
    </source>
</evidence>
<protein>
    <submittedName>
        <fullName evidence="2">Uncharacterized protein</fullName>
    </submittedName>
</protein>
<evidence type="ECO:0000313" key="3">
    <source>
        <dbReference type="Proteomes" id="UP001054252"/>
    </source>
</evidence>
<gene>
    <name evidence="2" type="ORF">SLEP1_g40240</name>
</gene>
<sequence length="45" mass="4755">MGHWTENVWSWNFTLEKGTTHIGGKSSGALTTCTKSQSATNGKGG</sequence>
<name>A0AAV5L2T1_9ROSI</name>
<evidence type="ECO:0000313" key="2">
    <source>
        <dbReference type="EMBL" id="GKV31561.1"/>
    </source>
</evidence>
<feature type="region of interest" description="Disordered" evidence="1">
    <location>
        <begin position="24"/>
        <end position="45"/>
    </location>
</feature>
<dbReference type="AlphaFoldDB" id="A0AAV5L2T1"/>